<protein>
    <submittedName>
        <fullName evidence="1">Uncharacterized protein</fullName>
    </submittedName>
</protein>
<dbReference type="EMBL" id="LAZR01000243">
    <property type="protein sequence ID" value="KKN79693.1"/>
    <property type="molecule type" value="Genomic_DNA"/>
</dbReference>
<proteinExistence type="predicted"/>
<reference evidence="1" key="1">
    <citation type="journal article" date="2015" name="Nature">
        <title>Complex archaea that bridge the gap between prokaryotes and eukaryotes.</title>
        <authorList>
            <person name="Spang A."/>
            <person name="Saw J.H."/>
            <person name="Jorgensen S.L."/>
            <person name="Zaremba-Niedzwiedzka K."/>
            <person name="Martijn J."/>
            <person name="Lind A.E."/>
            <person name="van Eijk R."/>
            <person name="Schleper C."/>
            <person name="Guy L."/>
            <person name="Ettema T.J."/>
        </authorList>
    </citation>
    <scope>NUCLEOTIDE SEQUENCE</scope>
</reference>
<evidence type="ECO:0000313" key="1">
    <source>
        <dbReference type="EMBL" id="KKN79693.1"/>
    </source>
</evidence>
<sequence>MCLKCYEKWQVKVSKIKFEIYKYNWYKGKTYMLSSVKKYTHKELAELVKKIKNYRIPVGRWKFGKIDEPTTFPKFSNENSFYLRWDKKRIHNPKILGIRWVDDEWQYRLENIGHTYDYQSETKLRAKIKE</sequence>
<name>A0A0F9WM67_9ZZZZ</name>
<dbReference type="AlphaFoldDB" id="A0A0F9WM67"/>
<gene>
    <name evidence="1" type="ORF">LCGC14_0337150</name>
</gene>
<accession>A0A0F9WM67</accession>
<organism evidence="1">
    <name type="scientific">marine sediment metagenome</name>
    <dbReference type="NCBI Taxonomy" id="412755"/>
    <lineage>
        <taxon>unclassified sequences</taxon>
        <taxon>metagenomes</taxon>
        <taxon>ecological metagenomes</taxon>
    </lineage>
</organism>
<comment type="caution">
    <text evidence="1">The sequence shown here is derived from an EMBL/GenBank/DDBJ whole genome shotgun (WGS) entry which is preliminary data.</text>
</comment>